<evidence type="ECO:0000313" key="10">
    <source>
        <dbReference type="Proteomes" id="UP001206206"/>
    </source>
</evidence>
<keyword evidence="6" id="KW-0034">Amyloid</keyword>
<dbReference type="RefSeq" id="WP_255924617.1">
    <property type="nucleotide sequence ID" value="NZ_JANFNH010000001.1"/>
</dbReference>
<keyword evidence="10" id="KW-1185">Reference proteome</keyword>
<dbReference type="PROSITE" id="PS51884">
    <property type="entry name" value="CHAPLIN"/>
    <property type="match status" value="1"/>
</dbReference>
<comment type="caution">
    <text evidence="9">The sequence shown here is derived from an EMBL/GenBank/DDBJ whole genome shotgun (WGS) entry which is preliminary data.</text>
</comment>
<keyword evidence="4 7" id="KW-0732">Signal</keyword>
<dbReference type="InterPro" id="IPR005528">
    <property type="entry name" value="ChpA-H"/>
</dbReference>
<name>A0ABT1P5P5_9ACTN</name>
<evidence type="ECO:0000256" key="1">
    <source>
        <dbReference type="ARBA" id="ARBA00004191"/>
    </source>
</evidence>
<dbReference type="Proteomes" id="UP001206206">
    <property type="component" value="Unassembled WGS sequence"/>
</dbReference>
<keyword evidence="5" id="KW-0130">Cell adhesion</keyword>
<organism evidence="9 10">
    <name type="scientific">Streptantibioticus rubrisoli</name>
    <dbReference type="NCBI Taxonomy" id="1387313"/>
    <lineage>
        <taxon>Bacteria</taxon>
        <taxon>Bacillati</taxon>
        <taxon>Actinomycetota</taxon>
        <taxon>Actinomycetes</taxon>
        <taxon>Kitasatosporales</taxon>
        <taxon>Streptomycetaceae</taxon>
        <taxon>Streptantibioticus</taxon>
    </lineage>
</organism>
<reference evidence="9 10" key="1">
    <citation type="submission" date="2022-06" db="EMBL/GenBank/DDBJ databases">
        <title>Draft genome sequence of type strain Streptomyces rubrisoli DSM 42083.</title>
        <authorList>
            <person name="Duangmal K."/>
            <person name="Klaysubun C."/>
        </authorList>
    </citation>
    <scope>NUCLEOTIDE SEQUENCE [LARGE SCALE GENOMIC DNA]</scope>
    <source>
        <strain evidence="9 10">DSM 42083</strain>
    </source>
</reference>
<evidence type="ECO:0000256" key="4">
    <source>
        <dbReference type="ARBA" id="ARBA00022729"/>
    </source>
</evidence>
<feature type="signal peptide" evidence="7">
    <location>
        <begin position="1"/>
        <end position="27"/>
    </location>
</feature>
<keyword evidence="3" id="KW-0964">Secreted</keyword>
<comment type="subcellular location">
    <subcellularLocation>
        <location evidence="1">Secreted</location>
        <location evidence="1">Cell wall</location>
    </subcellularLocation>
</comment>
<dbReference type="Pfam" id="PF03777">
    <property type="entry name" value="ChpA-C"/>
    <property type="match status" value="1"/>
</dbReference>
<evidence type="ECO:0000256" key="5">
    <source>
        <dbReference type="ARBA" id="ARBA00022889"/>
    </source>
</evidence>
<feature type="chain" id="PRO_5045366770" evidence="7">
    <location>
        <begin position="28"/>
        <end position="82"/>
    </location>
</feature>
<accession>A0ABT1P5P5</accession>
<sequence>MKRIIKATALAAASCAVVVGAAGAASAQQGGASANGATVGSPGVLSGNVIQVPINLPVSLCGNSINLIALLNPTAGNACASK</sequence>
<evidence type="ECO:0000313" key="9">
    <source>
        <dbReference type="EMBL" id="MCQ4040670.1"/>
    </source>
</evidence>
<evidence type="ECO:0000259" key="8">
    <source>
        <dbReference type="PROSITE" id="PS51884"/>
    </source>
</evidence>
<keyword evidence="2" id="KW-0134">Cell wall</keyword>
<evidence type="ECO:0000256" key="2">
    <source>
        <dbReference type="ARBA" id="ARBA00022512"/>
    </source>
</evidence>
<evidence type="ECO:0000256" key="3">
    <source>
        <dbReference type="ARBA" id="ARBA00022525"/>
    </source>
</evidence>
<feature type="domain" description="Chaplin" evidence="8">
    <location>
        <begin position="41"/>
        <end position="81"/>
    </location>
</feature>
<proteinExistence type="predicted"/>
<protein>
    <submittedName>
        <fullName evidence="9">Chaplin</fullName>
    </submittedName>
</protein>
<evidence type="ECO:0000256" key="6">
    <source>
        <dbReference type="ARBA" id="ARBA00023087"/>
    </source>
</evidence>
<evidence type="ECO:0000256" key="7">
    <source>
        <dbReference type="SAM" id="SignalP"/>
    </source>
</evidence>
<gene>
    <name evidence="9" type="ORF">NON19_01195</name>
</gene>
<dbReference type="EMBL" id="JANFNH010000001">
    <property type="protein sequence ID" value="MCQ4040670.1"/>
    <property type="molecule type" value="Genomic_DNA"/>
</dbReference>